<reference evidence="1" key="1">
    <citation type="submission" date="2021-01" db="EMBL/GenBank/DDBJ databases">
        <authorList>
            <consortium name="Aspergillus puulaauensis MK2 genome sequencing consortium"/>
            <person name="Kazuki M."/>
            <person name="Futagami T."/>
        </authorList>
    </citation>
    <scope>NUCLEOTIDE SEQUENCE</scope>
    <source>
        <strain evidence="1">MK2</strain>
    </source>
</reference>
<evidence type="ECO:0000313" key="1">
    <source>
        <dbReference type="EMBL" id="BCS27747.1"/>
    </source>
</evidence>
<sequence length="81" mass="8693">MSDCRCDNISLPQVYTSLGVDKGMLASAGAHRLASSASPESHPMDGPIAVQQWADATRLPFTPHAPEASITRREHPLVDPK</sequence>
<dbReference type="Proteomes" id="UP000654913">
    <property type="component" value="Chromosome 6"/>
</dbReference>
<accession>A0A7R8AR61</accession>
<keyword evidence="2" id="KW-1185">Reference proteome</keyword>
<reference evidence="1" key="2">
    <citation type="submission" date="2021-02" db="EMBL/GenBank/DDBJ databases">
        <title>Aspergillus puulaauensis MK2 genome sequence.</title>
        <authorList>
            <person name="Futagami T."/>
            <person name="Mori K."/>
            <person name="Kadooka C."/>
            <person name="Tanaka T."/>
        </authorList>
    </citation>
    <scope>NUCLEOTIDE SEQUENCE</scope>
    <source>
        <strain evidence="1">MK2</strain>
    </source>
</reference>
<name>A0A7R8AR61_9EURO</name>
<protein>
    <submittedName>
        <fullName evidence="1">Uncharacterized protein</fullName>
    </submittedName>
</protein>
<dbReference type="GeneID" id="64977752"/>
<evidence type="ECO:0000313" key="2">
    <source>
        <dbReference type="Proteomes" id="UP000654913"/>
    </source>
</evidence>
<organism evidence="1 2">
    <name type="scientific">Aspergillus puulaauensis</name>
    <dbReference type="NCBI Taxonomy" id="1220207"/>
    <lineage>
        <taxon>Eukaryota</taxon>
        <taxon>Fungi</taxon>
        <taxon>Dikarya</taxon>
        <taxon>Ascomycota</taxon>
        <taxon>Pezizomycotina</taxon>
        <taxon>Eurotiomycetes</taxon>
        <taxon>Eurotiomycetidae</taxon>
        <taxon>Eurotiales</taxon>
        <taxon>Aspergillaceae</taxon>
        <taxon>Aspergillus</taxon>
    </lineage>
</organism>
<dbReference type="KEGG" id="apuu:APUU_60795A"/>
<gene>
    <name evidence="1" type="ORF">APUU_60795A</name>
</gene>
<proteinExistence type="predicted"/>
<dbReference type="AlphaFoldDB" id="A0A7R8AR61"/>
<dbReference type="RefSeq" id="XP_041559941.1">
    <property type="nucleotide sequence ID" value="XM_041694074.1"/>
</dbReference>
<dbReference type="EMBL" id="AP024448">
    <property type="protein sequence ID" value="BCS27747.1"/>
    <property type="molecule type" value="Genomic_DNA"/>
</dbReference>